<name>A0ABS8NMG8_9BACT</name>
<dbReference type="RefSeq" id="WP_230276444.1">
    <property type="nucleotide sequence ID" value="NZ_JAJKFW010000059.1"/>
</dbReference>
<proteinExistence type="predicted"/>
<comment type="caution">
    <text evidence="1">The sequence shown here is derived from an EMBL/GenBank/DDBJ whole genome shotgun (WGS) entry which is preliminary data.</text>
</comment>
<evidence type="ECO:0000313" key="1">
    <source>
        <dbReference type="EMBL" id="MCC9644732.1"/>
    </source>
</evidence>
<protein>
    <submittedName>
        <fullName evidence="1">Uncharacterized protein</fullName>
    </submittedName>
</protein>
<evidence type="ECO:0000313" key="2">
    <source>
        <dbReference type="Proteomes" id="UP001430306"/>
    </source>
</evidence>
<dbReference type="Proteomes" id="UP001430306">
    <property type="component" value="Unassembled WGS sequence"/>
</dbReference>
<keyword evidence="2" id="KW-1185">Reference proteome</keyword>
<sequence>MEHEPNQSILWPSKTKFLFEIVKWINGWIDIYDCTVRIDLCILLSVPRGVSEQRKKQNWDQGVNEKLHSNVKKFEWGAGRRTFS</sequence>
<reference evidence="1" key="1">
    <citation type="submission" date="2021-11" db="EMBL/GenBank/DDBJ databases">
        <title>Genome sequence.</title>
        <authorList>
            <person name="Sun Q."/>
        </authorList>
    </citation>
    <scope>NUCLEOTIDE SEQUENCE</scope>
    <source>
        <strain evidence="1">JC740</strain>
    </source>
</reference>
<accession>A0ABS8NMG8</accession>
<gene>
    <name evidence="1" type="ORF">LOC71_20860</name>
</gene>
<dbReference type="EMBL" id="JAJKFW010000059">
    <property type="protein sequence ID" value="MCC9644732.1"/>
    <property type="molecule type" value="Genomic_DNA"/>
</dbReference>
<organism evidence="1 2">
    <name type="scientific">Rhodopirellula halodulae</name>
    <dbReference type="NCBI Taxonomy" id="2894198"/>
    <lineage>
        <taxon>Bacteria</taxon>
        <taxon>Pseudomonadati</taxon>
        <taxon>Planctomycetota</taxon>
        <taxon>Planctomycetia</taxon>
        <taxon>Pirellulales</taxon>
        <taxon>Pirellulaceae</taxon>
        <taxon>Rhodopirellula</taxon>
    </lineage>
</organism>